<dbReference type="PIRSF" id="PIRSF001296">
    <property type="entry name" value="K_ATPase_KdpC"/>
    <property type="match status" value="1"/>
</dbReference>
<evidence type="ECO:0000256" key="3">
    <source>
        <dbReference type="ARBA" id="ARBA00022538"/>
    </source>
</evidence>
<dbReference type="Proteomes" id="UP000242699">
    <property type="component" value="Unassembled WGS sequence"/>
</dbReference>
<comment type="caution">
    <text evidence="12">The sequence shown here is derived from an EMBL/GenBank/DDBJ whole genome shotgun (WGS) entry which is preliminary data.</text>
</comment>
<protein>
    <recommendedName>
        <fullName evidence="11">Potassium-transporting ATPase KdpC subunit</fullName>
    </recommendedName>
    <alternativeName>
        <fullName evidence="11">ATP phosphohydrolase [potassium-transporting] C chain</fullName>
    </alternativeName>
    <alternativeName>
        <fullName evidence="11">Potassium-binding and translocating subunit C</fullName>
    </alternativeName>
    <alternativeName>
        <fullName evidence="11">Potassium-translocating ATPase C chain</fullName>
    </alternativeName>
</protein>
<evidence type="ECO:0000313" key="12">
    <source>
        <dbReference type="EMBL" id="PSR24355.1"/>
    </source>
</evidence>
<evidence type="ECO:0000256" key="8">
    <source>
        <dbReference type="ARBA" id="ARBA00022989"/>
    </source>
</evidence>
<keyword evidence="6 11" id="KW-0067">ATP-binding</keyword>
<comment type="function">
    <text evidence="11">Part of the high-affinity ATP-driven potassium transport (or Kdp) system, which catalyzes the hydrolysis of ATP coupled with the electrogenic transport of potassium into the cytoplasm. This subunit acts as a catalytic chaperone that increases the ATP-binding affinity of the ATP-hydrolyzing subunit KdpB by the formation of a transient KdpB/KdpC/ATP ternary complex.</text>
</comment>
<evidence type="ECO:0000256" key="6">
    <source>
        <dbReference type="ARBA" id="ARBA00022840"/>
    </source>
</evidence>
<evidence type="ECO:0000256" key="10">
    <source>
        <dbReference type="ARBA" id="ARBA00023136"/>
    </source>
</evidence>
<keyword evidence="3 11" id="KW-0633">Potassium transport</keyword>
<keyword evidence="9 11" id="KW-0406">Ion transport</keyword>
<keyword evidence="8 11" id="KW-1133">Transmembrane helix</keyword>
<organism evidence="12 13">
    <name type="scientific">Sulfobacillus benefaciens</name>
    <dbReference type="NCBI Taxonomy" id="453960"/>
    <lineage>
        <taxon>Bacteria</taxon>
        <taxon>Bacillati</taxon>
        <taxon>Bacillota</taxon>
        <taxon>Clostridia</taxon>
        <taxon>Eubacteriales</taxon>
        <taxon>Clostridiales Family XVII. Incertae Sedis</taxon>
        <taxon>Sulfobacillus</taxon>
    </lineage>
</organism>
<name>A0A2T2WQ43_9FIRM</name>
<accession>A0A2T2WQ43</accession>
<evidence type="ECO:0000256" key="4">
    <source>
        <dbReference type="ARBA" id="ARBA00022692"/>
    </source>
</evidence>
<keyword evidence="1 11" id="KW-0813">Transport</keyword>
<evidence type="ECO:0000256" key="7">
    <source>
        <dbReference type="ARBA" id="ARBA00022958"/>
    </source>
</evidence>
<keyword evidence="5 11" id="KW-0547">Nucleotide-binding</keyword>
<evidence type="ECO:0000256" key="11">
    <source>
        <dbReference type="HAMAP-Rule" id="MF_00276"/>
    </source>
</evidence>
<comment type="subunit">
    <text evidence="11">The system is composed of three essential subunits: KdpA, KdpB and KdpC.</text>
</comment>
<evidence type="ECO:0000256" key="2">
    <source>
        <dbReference type="ARBA" id="ARBA00022475"/>
    </source>
</evidence>
<dbReference type="InterPro" id="IPR003820">
    <property type="entry name" value="KdpC"/>
</dbReference>
<evidence type="ECO:0000313" key="13">
    <source>
        <dbReference type="Proteomes" id="UP000242699"/>
    </source>
</evidence>
<evidence type="ECO:0000256" key="1">
    <source>
        <dbReference type="ARBA" id="ARBA00022448"/>
    </source>
</evidence>
<keyword evidence="7 11" id="KW-0630">Potassium</keyword>
<dbReference type="PANTHER" id="PTHR30042">
    <property type="entry name" value="POTASSIUM-TRANSPORTING ATPASE C CHAIN"/>
    <property type="match status" value="1"/>
</dbReference>
<keyword evidence="4 11" id="KW-0812">Transmembrane</keyword>
<keyword evidence="2 11" id="KW-1003">Cell membrane</keyword>
<comment type="subcellular location">
    <subcellularLocation>
        <location evidence="11">Cell membrane</location>
        <topology evidence="11">Single-pass membrane protein</topology>
    </subcellularLocation>
</comment>
<gene>
    <name evidence="11 12" type="primary">kdpC</name>
    <name evidence="12" type="ORF">C7B43_19190</name>
</gene>
<reference evidence="12 13" key="1">
    <citation type="journal article" date="2014" name="BMC Genomics">
        <title>Comparison of environmental and isolate Sulfobacillus genomes reveals diverse carbon, sulfur, nitrogen, and hydrogen metabolisms.</title>
        <authorList>
            <person name="Justice N.B."/>
            <person name="Norman A."/>
            <person name="Brown C.T."/>
            <person name="Singh A."/>
            <person name="Thomas B.C."/>
            <person name="Banfield J.F."/>
        </authorList>
    </citation>
    <scope>NUCLEOTIDE SEQUENCE [LARGE SCALE GENOMIC DNA]</scope>
    <source>
        <strain evidence="12">AMDSBA1</strain>
    </source>
</reference>
<dbReference type="PANTHER" id="PTHR30042:SF2">
    <property type="entry name" value="POTASSIUM-TRANSPORTING ATPASE KDPC SUBUNIT"/>
    <property type="match status" value="1"/>
</dbReference>
<proteinExistence type="inferred from homology"/>
<dbReference type="GO" id="GO:0008556">
    <property type="term" value="F:P-type potassium transmembrane transporter activity"/>
    <property type="evidence" value="ECO:0007669"/>
    <property type="project" value="InterPro"/>
</dbReference>
<dbReference type="Pfam" id="PF02669">
    <property type="entry name" value="KdpC"/>
    <property type="match status" value="1"/>
</dbReference>
<dbReference type="NCBIfam" id="TIGR00681">
    <property type="entry name" value="kdpC"/>
    <property type="match status" value="1"/>
</dbReference>
<evidence type="ECO:0000256" key="5">
    <source>
        <dbReference type="ARBA" id="ARBA00022741"/>
    </source>
</evidence>
<dbReference type="HAMAP" id="MF_00276">
    <property type="entry name" value="KdpC"/>
    <property type="match status" value="1"/>
</dbReference>
<dbReference type="GO" id="GO:0005886">
    <property type="term" value="C:plasma membrane"/>
    <property type="evidence" value="ECO:0007669"/>
    <property type="project" value="UniProtKB-SubCell"/>
</dbReference>
<sequence length="200" mass="22007">MVLTLKRAVLSTISLWIILAWGYTFLMVGLGQLFFPYQANGSPVSVRGHVVGLQHVGQYFGNNLQYFWGRPSDTVSVATGKPQPYNAFASSPSNYGPTNAKLIQDIQARIHMYRQTTPGLHVSRIPISLVESSGSGLDPNIAVQSALIQIPRIAKHTGLSEKTLKHLVATQILPPDLGVFGPRRINVLLLNKALYQMLHH</sequence>
<evidence type="ECO:0000256" key="9">
    <source>
        <dbReference type="ARBA" id="ARBA00023065"/>
    </source>
</evidence>
<dbReference type="EMBL" id="PXYT01000081">
    <property type="protein sequence ID" value="PSR24355.1"/>
    <property type="molecule type" value="Genomic_DNA"/>
</dbReference>
<dbReference type="AlphaFoldDB" id="A0A2T2WQ43"/>
<feature type="transmembrane region" description="Helical" evidence="11">
    <location>
        <begin position="12"/>
        <end position="35"/>
    </location>
</feature>
<keyword evidence="10 11" id="KW-0472">Membrane</keyword>
<comment type="similarity">
    <text evidence="11">Belongs to the KdpC family.</text>
</comment>
<dbReference type="GO" id="GO:0005524">
    <property type="term" value="F:ATP binding"/>
    <property type="evidence" value="ECO:0007669"/>
    <property type="project" value="UniProtKB-UniRule"/>
</dbReference>